<evidence type="ECO:0000256" key="8">
    <source>
        <dbReference type="ARBA" id="ARBA00023004"/>
    </source>
</evidence>
<comment type="cofactor">
    <cofactor evidence="12">
        <name>Fe cation</name>
        <dbReference type="ChEBI" id="CHEBI:24875"/>
    </cofactor>
    <text evidence="12">Binds 1 Fe cation per subunit.</text>
</comment>
<feature type="binding site" evidence="11">
    <location>
        <position position="96"/>
    </location>
    <ligand>
        <name>Fe cation</name>
        <dbReference type="ChEBI" id="CHEBI:24875"/>
        <note>catalytic</note>
    </ligand>
</feature>
<evidence type="ECO:0000256" key="12">
    <source>
        <dbReference type="RuleBase" id="RU366010"/>
    </source>
</evidence>
<dbReference type="Proteomes" id="UP000799429">
    <property type="component" value="Unassembled WGS sequence"/>
</dbReference>
<dbReference type="PANTHER" id="PTHR12918">
    <property type="entry name" value="CYSTEINE DIOXYGENASE"/>
    <property type="match status" value="1"/>
</dbReference>
<evidence type="ECO:0000313" key="13">
    <source>
        <dbReference type="EMBL" id="KAF2834520.1"/>
    </source>
</evidence>
<evidence type="ECO:0000256" key="2">
    <source>
        <dbReference type="ARBA" id="ARBA00006622"/>
    </source>
</evidence>
<evidence type="ECO:0000256" key="10">
    <source>
        <dbReference type="PIRSR" id="PIRSR610300-50"/>
    </source>
</evidence>
<evidence type="ECO:0000313" key="14">
    <source>
        <dbReference type="Proteomes" id="UP000799429"/>
    </source>
</evidence>
<keyword evidence="5 10" id="KW-0883">Thioether bond</keyword>
<comment type="catalytic activity">
    <reaction evidence="1 12">
        <text>L-cysteine + O2 = 3-sulfino-L-alanine + H(+)</text>
        <dbReference type="Rhea" id="RHEA:20441"/>
        <dbReference type="ChEBI" id="CHEBI:15378"/>
        <dbReference type="ChEBI" id="CHEBI:15379"/>
        <dbReference type="ChEBI" id="CHEBI:35235"/>
        <dbReference type="ChEBI" id="CHEBI:61085"/>
        <dbReference type="EC" id="1.13.11.20"/>
    </reaction>
</comment>
<dbReference type="SUPFAM" id="SSF51182">
    <property type="entry name" value="RmlC-like cupins"/>
    <property type="match status" value="1"/>
</dbReference>
<evidence type="ECO:0000256" key="6">
    <source>
        <dbReference type="ARBA" id="ARBA00022964"/>
    </source>
</evidence>
<keyword evidence="14" id="KW-1185">Reference proteome</keyword>
<evidence type="ECO:0000256" key="3">
    <source>
        <dbReference type="ARBA" id="ARBA00013133"/>
    </source>
</evidence>
<dbReference type="EMBL" id="MU006118">
    <property type="protein sequence ID" value="KAF2834520.1"/>
    <property type="molecule type" value="Genomic_DNA"/>
</dbReference>
<dbReference type="GO" id="GO:0017172">
    <property type="term" value="F:cysteine dioxygenase activity"/>
    <property type="evidence" value="ECO:0007669"/>
    <property type="project" value="UniProtKB-UniRule"/>
</dbReference>
<evidence type="ECO:0000256" key="1">
    <source>
        <dbReference type="ARBA" id="ARBA00000629"/>
    </source>
</evidence>
<dbReference type="Pfam" id="PF05995">
    <property type="entry name" value="CDO_I"/>
    <property type="match status" value="1"/>
</dbReference>
<keyword evidence="8 11" id="KW-0408">Iron</keyword>
<evidence type="ECO:0000256" key="5">
    <source>
        <dbReference type="ARBA" id="ARBA00022784"/>
    </source>
</evidence>
<dbReference type="Gene3D" id="2.60.120.10">
    <property type="entry name" value="Jelly Rolls"/>
    <property type="match status" value="1"/>
</dbReference>
<dbReference type="InterPro" id="IPR011051">
    <property type="entry name" value="RmlC_Cupin_sf"/>
</dbReference>
<feature type="binding site" evidence="11">
    <location>
        <position position="149"/>
    </location>
    <ligand>
        <name>Fe cation</name>
        <dbReference type="ChEBI" id="CHEBI:24875"/>
        <note>catalytic</note>
    </ligand>
</feature>
<comment type="similarity">
    <text evidence="2 12">Belongs to the cysteine dioxygenase family.</text>
</comment>
<keyword evidence="7 12" id="KW-0560">Oxidoreductase</keyword>
<reference evidence="13" key="1">
    <citation type="journal article" date="2020" name="Stud. Mycol.">
        <title>101 Dothideomycetes genomes: a test case for predicting lifestyles and emergence of pathogens.</title>
        <authorList>
            <person name="Haridas S."/>
            <person name="Albert R."/>
            <person name="Binder M."/>
            <person name="Bloem J."/>
            <person name="Labutti K."/>
            <person name="Salamov A."/>
            <person name="Andreopoulos B."/>
            <person name="Baker S."/>
            <person name="Barry K."/>
            <person name="Bills G."/>
            <person name="Bluhm B."/>
            <person name="Cannon C."/>
            <person name="Castanera R."/>
            <person name="Culley D."/>
            <person name="Daum C."/>
            <person name="Ezra D."/>
            <person name="Gonzalez J."/>
            <person name="Henrissat B."/>
            <person name="Kuo A."/>
            <person name="Liang C."/>
            <person name="Lipzen A."/>
            <person name="Lutzoni F."/>
            <person name="Magnuson J."/>
            <person name="Mondo S."/>
            <person name="Nolan M."/>
            <person name="Ohm R."/>
            <person name="Pangilinan J."/>
            <person name="Park H.-J."/>
            <person name="Ramirez L."/>
            <person name="Alfaro M."/>
            <person name="Sun H."/>
            <person name="Tritt A."/>
            <person name="Yoshinaga Y."/>
            <person name="Zwiers L.-H."/>
            <person name="Turgeon B."/>
            <person name="Goodwin S."/>
            <person name="Spatafora J."/>
            <person name="Crous P."/>
            <person name="Grigoriev I."/>
        </authorList>
    </citation>
    <scope>NUCLEOTIDE SEQUENCE</scope>
    <source>
        <strain evidence="13">CBS 101060</strain>
    </source>
</reference>
<accession>A0A9P4S2N1</accession>
<evidence type="ECO:0000256" key="4">
    <source>
        <dbReference type="ARBA" id="ARBA00022723"/>
    </source>
</evidence>
<dbReference type="GO" id="GO:0019448">
    <property type="term" value="P:L-cysteine catabolic process"/>
    <property type="evidence" value="ECO:0007669"/>
    <property type="project" value="TreeGrafter"/>
</dbReference>
<dbReference type="GO" id="GO:0008198">
    <property type="term" value="F:ferrous iron binding"/>
    <property type="evidence" value="ECO:0007669"/>
    <property type="project" value="TreeGrafter"/>
</dbReference>
<sequence>MALSTQTDKFDAFHQLVKDLSNILGPSSGIDSEDVNPEDIQELMKNYTSTSSEWAPYAFSDTTRAYTRNLVDKGNGKSNLLVLVWSPGRSSPVHDHANAHCIMKVLHGSLKETLYDWPDPTLTAPLKVKRERTLQLNEVSYMADTLGLHTISNPDPDNIAVSLHLYTPPNAEFYGTLTFNKETGHSSHIKQCQFFSERGHKL</sequence>
<protein>
    <recommendedName>
        <fullName evidence="9 12">Cysteine dioxygenase</fullName>
        <ecNumber evidence="3 12">1.13.11.20</ecNumber>
    </recommendedName>
</protein>
<keyword evidence="4 11" id="KW-0479">Metal-binding</keyword>
<dbReference type="InterPro" id="IPR010300">
    <property type="entry name" value="CDO_1"/>
</dbReference>
<evidence type="ECO:0000256" key="7">
    <source>
        <dbReference type="ARBA" id="ARBA00023002"/>
    </source>
</evidence>
<dbReference type="OrthoDB" id="543511at2759"/>
<gene>
    <name evidence="13" type="ORF">M501DRAFT_944079</name>
</gene>
<dbReference type="AlphaFoldDB" id="A0A9P4S2N1"/>
<dbReference type="FunFam" id="2.60.120.10:FF:000189">
    <property type="entry name" value="Cysteine dioxygenase"/>
    <property type="match status" value="1"/>
</dbReference>
<organism evidence="13 14">
    <name type="scientific">Patellaria atrata CBS 101060</name>
    <dbReference type="NCBI Taxonomy" id="1346257"/>
    <lineage>
        <taxon>Eukaryota</taxon>
        <taxon>Fungi</taxon>
        <taxon>Dikarya</taxon>
        <taxon>Ascomycota</taxon>
        <taxon>Pezizomycotina</taxon>
        <taxon>Dothideomycetes</taxon>
        <taxon>Dothideomycetes incertae sedis</taxon>
        <taxon>Patellariales</taxon>
        <taxon>Patellariaceae</taxon>
        <taxon>Patellaria</taxon>
    </lineage>
</organism>
<dbReference type="EC" id="1.13.11.20" evidence="3 12"/>
<comment type="caution">
    <text evidence="13">The sequence shown here is derived from an EMBL/GenBank/DDBJ whole genome shotgun (WGS) entry which is preliminary data.</text>
</comment>
<dbReference type="CDD" id="cd10548">
    <property type="entry name" value="cupin_CDO"/>
    <property type="match status" value="1"/>
</dbReference>
<dbReference type="PANTHER" id="PTHR12918:SF1">
    <property type="entry name" value="CYSTEINE DIOXYGENASE TYPE 1"/>
    <property type="match status" value="1"/>
</dbReference>
<name>A0A9P4S2N1_9PEZI</name>
<feature type="cross-link" description="3'-(S-cysteinyl)-tyrosine (Cys-Tyr)" evidence="10">
    <location>
        <begin position="101"/>
        <end position="166"/>
    </location>
</feature>
<evidence type="ECO:0000256" key="9">
    <source>
        <dbReference type="ARBA" id="ARBA00070673"/>
    </source>
</evidence>
<keyword evidence="6 12" id="KW-0223">Dioxygenase</keyword>
<dbReference type="InterPro" id="IPR014710">
    <property type="entry name" value="RmlC-like_jellyroll"/>
</dbReference>
<feature type="binding site" evidence="11">
    <location>
        <position position="94"/>
    </location>
    <ligand>
        <name>Fe cation</name>
        <dbReference type="ChEBI" id="CHEBI:24875"/>
        <note>catalytic</note>
    </ligand>
</feature>
<proteinExistence type="inferred from homology"/>
<evidence type="ECO:0000256" key="11">
    <source>
        <dbReference type="PIRSR" id="PIRSR610300-51"/>
    </source>
</evidence>